<dbReference type="GO" id="GO:0005975">
    <property type="term" value="P:carbohydrate metabolic process"/>
    <property type="evidence" value="ECO:0007669"/>
    <property type="project" value="InterPro"/>
</dbReference>
<dbReference type="PANTHER" id="PTHR11607:SF3">
    <property type="entry name" value="LYSOSOMAL ALPHA-MANNOSIDASE"/>
    <property type="match status" value="1"/>
</dbReference>
<keyword evidence="3" id="KW-1185">Reference proteome</keyword>
<dbReference type="InterPro" id="IPR041147">
    <property type="entry name" value="GH38_C"/>
</dbReference>
<dbReference type="InterPro" id="IPR050843">
    <property type="entry name" value="Glycosyl_Hydrlase_38"/>
</dbReference>
<proteinExistence type="predicted"/>
<dbReference type="AlphaFoldDB" id="A0AA38F429"/>
<name>A0AA38F429_TAXCH</name>
<protein>
    <recommendedName>
        <fullName evidence="1">Glycosyl hydrolases family 38 C-terminal domain-containing protein</fullName>
    </recommendedName>
</protein>
<dbReference type="GO" id="GO:0004559">
    <property type="term" value="F:alpha-mannosidase activity"/>
    <property type="evidence" value="ECO:0007669"/>
    <property type="project" value="TreeGrafter"/>
</dbReference>
<dbReference type="FunFam" id="2.60.40.1360:FF:000001">
    <property type="entry name" value="Alpha-mannosidase"/>
    <property type="match status" value="1"/>
</dbReference>
<organism evidence="2 3">
    <name type="scientific">Taxus chinensis</name>
    <name type="common">Chinese yew</name>
    <name type="synonym">Taxus wallichiana var. chinensis</name>
    <dbReference type="NCBI Taxonomy" id="29808"/>
    <lineage>
        <taxon>Eukaryota</taxon>
        <taxon>Viridiplantae</taxon>
        <taxon>Streptophyta</taxon>
        <taxon>Embryophyta</taxon>
        <taxon>Tracheophyta</taxon>
        <taxon>Spermatophyta</taxon>
        <taxon>Pinopsida</taxon>
        <taxon>Pinidae</taxon>
        <taxon>Conifers II</taxon>
        <taxon>Cupressales</taxon>
        <taxon>Taxaceae</taxon>
        <taxon>Taxus</taxon>
    </lineage>
</organism>
<dbReference type="OMA" id="YIIELAP"/>
<dbReference type="GO" id="GO:0030246">
    <property type="term" value="F:carbohydrate binding"/>
    <property type="evidence" value="ECO:0007669"/>
    <property type="project" value="InterPro"/>
</dbReference>
<gene>
    <name evidence="2" type="ORF">KI387_032578</name>
</gene>
<sequence length="134" mass="15323">EKELNQIKAPQYSAFPPGYELPPNIAIITLQELENQHTLLRLAHLYEVGEDDKFSVPATVDFQDLFQGRKIEEVVELNLSGAQKLSEIKPLVWQVEGEESVIHKSSKRIETKNGQYIVELAPMEIRTFELEFDG</sequence>
<reference evidence="2 3" key="1">
    <citation type="journal article" date="2021" name="Nat. Plants">
        <title>The Taxus genome provides insights into paclitaxel biosynthesis.</title>
        <authorList>
            <person name="Xiong X."/>
            <person name="Gou J."/>
            <person name="Liao Q."/>
            <person name="Li Y."/>
            <person name="Zhou Q."/>
            <person name="Bi G."/>
            <person name="Li C."/>
            <person name="Du R."/>
            <person name="Wang X."/>
            <person name="Sun T."/>
            <person name="Guo L."/>
            <person name="Liang H."/>
            <person name="Lu P."/>
            <person name="Wu Y."/>
            <person name="Zhang Z."/>
            <person name="Ro D.K."/>
            <person name="Shang Y."/>
            <person name="Huang S."/>
            <person name="Yan J."/>
        </authorList>
    </citation>
    <scope>NUCLEOTIDE SEQUENCE [LARGE SCALE GENOMIC DNA]</scope>
    <source>
        <strain evidence="2">Ta-2019</strain>
    </source>
</reference>
<comment type="caution">
    <text evidence="2">The sequence shown here is derived from an EMBL/GenBank/DDBJ whole genome shotgun (WGS) entry which is preliminary data.</text>
</comment>
<dbReference type="Pfam" id="PF17677">
    <property type="entry name" value="Glyco_hydro38C2"/>
    <property type="match status" value="1"/>
</dbReference>
<dbReference type="Proteomes" id="UP000824469">
    <property type="component" value="Unassembled WGS sequence"/>
</dbReference>
<feature type="non-terminal residue" evidence="2">
    <location>
        <position position="134"/>
    </location>
</feature>
<evidence type="ECO:0000313" key="2">
    <source>
        <dbReference type="EMBL" id="KAH9288461.1"/>
    </source>
</evidence>
<dbReference type="InterPro" id="IPR011013">
    <property type="entry name" value="Gal_mutarotase_sf_dom"/>
</dbReference>
<evidence type="ECO:0000259" key="1">
    <source>
        <dbReference type="Pfam" id="PF17677"/>
    </source>
</evidence>
<evidence type="ECO:0000313" key="3">
    <source>
        <dbReference type="Proteomes" id="UP000824469"/>
    </source>
</evidence>
<dbReference type="EMBL" id="JAHRHJ020003813">
    <property type="protein sequence ID" value="KAH9288461.1"/>
    <property type="molecule type" value="Genomic_DNA"/>
</dbReference>
<dbReference type="PANTHER" id="PTHR11607">
    <property type="entry name" value="ALPHA-MANNOSIDASE"/>
    <property type="match status" value="1"/>
</dbReference>
<dbReference type="SUPFAM" id="SSF74650">
    <property type="entry name" value="Galactose mutarotase-like"/>
    <property type="match status" value="1"/>
</dbReference>
<accession>A0AA38F429</accession>
<feature type="domain" description="Glycosyl hydrolases family 38 C-terminal" evidence="1">
    <location>
        <begin position="24"/>
        <end position="128"/>
    </location>
</feature>
<dbReference type="Gene3D" id="2.60.40.1360">
    <property type="match status" value="1"/>
</dbReference>